<dbReference type="RefSeq" id="WP_093202422.1">
    <property type="nucleotide sequence ID" value="NZ_FNGS01000004.1"/>
</dbReference>
<evidence type="ECO:0000259" key="2">
    <source>
        <dbReference type="Pfam" id="PF00329"/>
    </source>
</evidence>
<dbReference type="OrthoDB" id="9803286at2"/>
<dbReference type="InterPro" id="IPR037232">
    <property type="entry name" value="NADH_quin_OxRdtase_su_C/D-like"/>
</dbReference>
<dbReference type="Gene3D" id="3.30.460.80">
    <property type="entry name" value="NADH:ubiquinone oxidoreductase, 30kDa subunit"/>
    <property type="match status" value="1"/>
</dbReference>
<reference evidence="3 4" key="1">
    <citation type="submission" date="2016-10" db="EMBL/GenBank/DDBJ databases">
        <authorList>
            <person name="de Groot N.N."/>
        </authorList>
    </citation>
    <scope>NUCLEOTIDE SEQUENCE [LARGE SCALE GENOMIC DNA]</scope>
    <source>
        <strain evidence="3 4">DSM 21668</strain>
    </source>
</reference>
<dbReference type="PANTHER" id="PTHR10884">
    <property type="entry name" value="NADH DEHYDROGENASE UBIQUINONE IRON-SULFUR PROTEIN 3"/>
    <property type="match status" value="1"/>
</dbReference>
<dbReference type="STRING" id="563176.SAMN04488090_2504"/>
<accession>A0A1G9Q857</accession>
<protein>
    <submittedName>
        <fullName evidence="3">NADH dehydrogenase subunit C</fullName>
    </submittedName>
</protein>
<keyword evidence="4" id="KW-1185">Reference proteome</keyword>
<name>A0A1G9Q857_9BACT</name>
<dbReference type="AlphaFoldDB" id="A0A1G9Q857"/>
<feature type="domain" description="NADH:ubiquinone oxidoreductase 30kDa subunit" evidence="2">
    <location>
        <begin position="35"/>
        <end position="154"/>
    </location>
</feature>
<comment type="similarity">
    <text evidence="1">Belongs to the complex I 30 kDa subunit family.</text>
</comment>
<proteinExistence type="inferred from homology"/>
<evidence type="ECO:0000256" key="1">
    <source>
        <dbReference type="ARBA" id="ARBA00007569"/>
    </source>
</evidence>
<sequence length="167" mass="19397">MITNQEIADDLLAKFGEATIAGFEEHHGIMSAFVTVDSAKTIIRYLYDHPGFQFKFLTDLAGIHYPDNKGGELGVIYHLHSWTHNHRFMLRIFVPVEAPDVPTISDFHLCANWMEREAYDFFGINFVGHPNLLRILNIEEMDYFPMRKEYPMEDATRQDKIDALFGR</sequence>
<gene>
    <name evidence="3" type="ORF">SAMN04488090_2504</name>
</gene>
<dbReference type="GO" id="GO:0008137">
    <property type="term" value="F:NADH dehydrogenase (ubiquinone) activity"/>
    <property type="evidence" value="ECO:0007669"/>
    <property type="project" value="InterPro"/>
</dbReference>
<dbReference type="PANTHER" id="PTHR10884:SF14">
    <property type="entry name" value="NADH DEHYDROGENASE [UBIQUINONE] IRON-SULFUR PROTEIN 3, MITOCHONDRIAL"/>
    <property type="match status" value="1"/>
</dbReference>
<dbReference type="SUPFAM" id="SSF143243">
    <property type="entry name" value="Nqo5-like"/>
    <property type="match status" value="1"/>
</dbReference>
<evidence type="ECO:0000313" key="3">
    <source>
        <dbReference type="EMBL" id="SDM07130.1"/>
    </source>
</evidence>
<organism evidence="3 4">
    <name type="scientific">Siphonobacter aquaeclarae</name>
    <dbReference type="NCBI Taxonomy" id="563176"/>
    <lineage>
        <taxon>Bacteria</taxon>
        <taxon>Pseudomonadati</taxon>
        <taxon>Bacteroidota</taxon>
        <taxon>Cytophagia</taxon>
        <taxon>Cytophagales</taxon>
        <taxon>Cytophagaceae</taxon>
        <taxon>Siphonobacter</taxon>
    </lineage>
</organism>
<evidence type="ECO:0000313" key="4">
    <source>
        <dbReference type="Proteomes" id="UP000198901"/>
    </source>
</evidence>
<dbReference type="InterPro" id="IPR001268">
    <property type="entry name" value="NADH_UbQ_OxRdtase_30kDa_su"/>
</dbReference>
<dbReference type="EMBL" id="FNGS01000004">
    <property type="protein sequence ID" value="SDM07130.1"/>
    <property type="molecule type" value="Genomic_DNA"/>
</dbReference>
<dbReference type="Pfam" id="PF00329">
    <property type="entry name" value="Complex1_30kDa"/>
    <property type="match status" value="1"/>
</dbReference>
<dbReference type="Proteomes" id="UP000198901">
    <property type="component" value="Unassembled WGS sequence"/>
</dbReference>